<keyword evidence="1" id="KW-0408">Iron</keyword>
<dbReference type="EMBL" id="MU005572">
    <property type="protein sequence ID" value="KAF2689772.1"/>
    <property type="molecule type" value="Genomic_DNA"/>
</dbReference>
<evidence type="ECO:0000313" key="3">
    <source>
        <dbReference type="EMBL" id="KAF2689772.1"/>
    </source>
</evidence>
<keyword evidence="2" id="KW-0812">Transmembrane</keyword>
<feature type="transmembrane region" description="Helical" evidence="2">
    <location>
        <begin position="41"/>
        <end position="61"/>
    </location>
</feature>
<protein>
    <submittedName>
        <fullName evidence="3">Cytochrome P450 67</fullName>
    </submittedName>
</protein>
<feature type="transmembrane region" description="Helical" evidence="2">
    <location>
        <begin position="73"/>
        <end position="94"/>
    </location>
</feature>
<dbReference type="InterPro" id="IPR002401">
    <property type="entry name" value="Cyt_P450_E_grp-I"/>
</dbReference>
<dbReference type="SUPFAM" id="SSF48264">
    <property type="entry name" value="Cytochrome P450"/>
    <property type="match status" value="1"/>
</dbReference>
<dbReference type="Pfam" id="PF00067">
    <property type="entry name" value="p450"/>
    <property type="match status" value="1"/>
</dbReference>
<dbReference type="CDD" id="cd11061">
    <property type="entry name" value="CYP67-like"/>
    <property type="match status" value="1"/>
</dbReference>
<dbReference type="Gene3D" id="1.10.630.10">
    <property type="entry name" value="Cytochrome P450"/>
    <property type="match status" value="1"/>
</dbReference>
<dbReference type="OrthoDB" id="6692864at2759"/>
<evidence type="ECO:0000313" key="4">
    <source>
        <dbReference type="Proteomes" id="UP000799291"/>
    </source>
</evidence>
<dbReference type="InterPro" id="IPR050121">
    <property type="entry name" value="Cytochrome_P450_monoxygenase"/>
</dbReference>
<dbReference type="PANTHER" id="PTHR24305">
    <property type="entry name" value="CYTOCHROME P450"/>
    <property type="match status" value="1"/>
</dbReference>
<keyword evidence="4" id="KW-1185">Reference proteome</keyword>
<reference evidence="3" key="1">
    <citation type="journal article" date="2020" name="Stud. Mycol.">
        <title>101 Dothideomycetes genomes: a test case for predicting lifestyles and emergence of pathogens.</title>
        <authorList>
            <person name="Haridas S."/>
            <person name="Albert R."/>
            <person name="Binder M."/>
            <person name="Bloem J."/>
            <person name="Labutti K."/>
            <person name="Salamov A."/>
            <person name="Andreopoulos B."/>
            <person name="Baker S."/>
            <person name="Barry K."/>
            <person name="Bills G."/>
            <person name="Bluhm B."/>
            <person name="Cannon C."/>
            <person name="Castanera R."/>
            <person name="Culley D."/>
            <person name="Daum C."/>
            <person name="Ezra D."/>
            <person name="Gonzalez J."/>
            <person name="Henrissat B."/>
            <person name="Kuo A."/>
            <person name="Liang C."/>
            <person name="Lipzen A."/>
            <person name="Lutzoni F."/>
            <person name="Magnuson J."/>
            <person name="Mondo S."/>
            <person name="Nolan M."/>
            <person name="Ohm R."/>
            <person name="Pangilinan J."/>
            <person name="Park H.-J."/>
            <person name="Ramirez L."/>
            <person name="Alfaro M."/>
            <person name="Sun H."/>
            <person name="Tritt A."/>
            <person name="Yoshinaga Y."/>
            <person name="Zwiers L.-H."/>
            <person name="Turgeon B."/>
            <person name="Goodwin S."/>
            <person name="Spatafora J."/>
            <person name="Crous P."/>
            <person name="Grigoriev I."/>
        </authorList>
    </citation>
    <scope>NUCLEOTIDE SEQUENCE</scope>
    <source>
        <strain evidence="3">CBS 122367</strain>
    </source>
</reference>
<proteinExistence type="predicted"/>
<name>A0A6G1JGU2_9PLEO</name>
<dbReference type="AlphaFoldDB" id="A0A6G1JGU2"/>
<dbReference type="InterPro" id="IPR036396">
    <property type="entry name" value="Cyt_P450_sf"/>
</dbReference>
<evidence type="ECO:0000256" key="1">
    <source>
        <dbReference type="PIRSR" id="PIRSR602401-1"/>
    </source>
</evidence>
<accession>A0A6G1JGU2</accession>
<dbReference type="Proteomes" id="UP000799291">
    <property type="component" value="Unassembled WGS sequence"/>
</dbReference>
<keyword evidence="2" id="KW-1133">Transmembrane helix</keyword>
<dbReference type="PRINTS" id="PR00385">
    <property type="entry name" value="P450"/>
</dbReference>
<dbReference type="InterPro" id="IPR001128">
    <property type="entry name" value="Cyt_P450"/>
</dbReference>
<evidence type="ECO:0000256" key="2">
    <source>
        <dbReference type="SAM" id="Phobius"/>
    </source>
</evidence>
<dbReference type="GO" id="GO:0005506">
    <property type="term" value="F:iron ion binding"/>
    <property type="evidence" value="ECO:0007669"/>
    <property type="project" value="InterPro"/>
</dbReference>
<feature type="binding site" description="axial binding residue" evidence="1">
    <location>
        <position position="504"/>
    </location>
    <ligand>
        <name>heme</name>
        <dbReference type="ChEBI" id="CHEBI:30413"/>
    </ligand>
    <ligandPart>
        <name>Fe</name>
        <dbReference type="ChEBI" id="CHEBI:18248"/>
    </ligandPart>
</feature>
<keyword evidence="2" id="KW-0472">Membrane</keyword>
<organism evidence="3 4">
    <name type="scientific">Lentithecium fluviatile CBS 122367</name>
    <dbReference type="NCBI Taxonomy" id="1168545"/>
    <lineage>
        <taxon>Eukaryota</taxon>
        <taxon>Fungi</taxon>
        <taxon>Dikarya</taxon>
        <taxon>Ascomycota</taxon>
        <taxon>Pezizomycotina</taxon>
        <taxon>Dothideomycetes</taxon>
        <taxon>Pleosporomycetidae</taxon>
        <taxon>Pleosporales</taxon>
        <taxon>Massarineae</taxon>
        <taxon>Lentitheciaceae</taxon>
        <taxon>Lentithecium</taxon>
    </lineage>
</organism>
<sequence>MSYVFLPSVGMASSDLVQGVRISALLGAIFHASINRIEFELYMFHFLASYAVAFVGFTFNLTRNADLSFSSALAKTCLTFAGFNAGALISIAVYRLFFHRCRKFDGPLLARLTRFYATYLNGKDHQYSRQLGKLHENYGDVVRTGPREISVLDKAAIPLLYGPNSECTKAAWYGQSGNDNSKVSINMTRDTKQYRLRRRAWDRGFSIKALATYQPRIKNKVDAFIEQLQRREGSPTEITKWANLFAFDVMGEIGFGKDFHGITSGEEHPAIKGIHEHVAVLGLLQTVPWLLNLLSAIPGAAAAFSEFFGTCKREMDEKESTWDSEKEPQDIASWLLKAIKDQDTSASPTKESLADDSRVMIIAGTDTTAITLANILFYLAKHQSIQRKLQMLVDSVIPAGYSAWDYEKAKTVSYIDDIINETLRLKPPILQGSPRETPAQGLQIGNVHVPGGVNVSVPYFLIQRDPRWWQQPNDFVPERWGEKKEEMGTDGAPFLPFQLGLHSCAGKNLAYLTLRTVVSAIMLNFDVEFAPGETGEAFDKFVDNFIMSLPPLKLRFGPRCK</sequence>
<dbReference type="PANTHER" id="PTHR24305:SF78">
    <property type="entry name" value="P450, PUTATIVE (EUROFUNG)-RELATED"/>
    <property type="match status" value="1"/>
</dbReference>
<dbReference type="PRINTS" id="PR00463">
    <property type="entry name" value="EP450I"/>
</dbReference>
<gene>
    <name evidence="3" type="ORF">K458DRAFT_427876</name>
</gene>
<keyword evidence="1" id="KW-0349">Heme</keyword>
<dbReference type="GO" id="GO:0004497">
    <property type="term" value="F:monooxygenase activity"/>
    <property type="evidence" value="ECO:0007669"/>
    <property type="project" value="InterPro"/>
</dbReference>
<dbReference type="GO" id="GO:0020037">
    <property type="term" value="F:heme binding"/>
    <property type="evidence" value="ECO:0007669"/>
    <property type="project" value="InterPro"/>
</dbReference>
<dbReference type="GO" id="GO:0016705">
    <property type="term" value="F:oxidoreductase activity, acting on paired donors, with incorporation or reduction of molecular oxygen"/>
    <property type="evidence" value="ECO:0007669"/>
    <property type="project" value="InterPro"/>
</dbReference>
<comment type="cofactor">
    <cofactor evidence="1">
        <name>heme</name>
        <dbReference type="ChEBI" id="CHEBI:30413"/>
    </cofactor>
</comment>
<keyword evidence="1" id="KW-0479">Metal-binding</keyword>